<dbReference type="EnsemblMetazoa" id="SSS_1248s_mrna">
    <property type="protein sequence ID" value="KAF7491015.1"/>
    <property type="gene ID" value="SSS_1248"/>
</dbReference>
<dbReference type="SUPFAM" id="SSF48371">
    <property type="entry name" value="ARM repeat"/>
    <property type="match status" value="2"/>
</dbReference>
<evidence type="ECO:0000313" key="4">
    <source>
        <dbReference type="EnsemblMetazoa" id="KAF7491015.1"/>
    </source>
</evidence>
<dbReference type="Proteomes" id="UP000070412">
    <property type="component" value="Unassembled WGS sequence"/>
</dbReference>
<keyword evidence="5" id="KW-1185">Reference proteome</keyword>
<dbReference type="GO" id="GO:0006281">
    <property type="term" value="P:DNA repair"/>
    <property type="evidence" value="ECO:0007669"/>
    <property type="project" value="UniProtKB-UniRule"/>
</dbReference>
<dbReference type="AlphaFoldDB" id="A0A834R7C8"/>
<keyword evidence="1" id="KW-0227">DNA damage</keyword>
<dbReference type="EMBL" id="WVUK01000062">
    <property type="protein sequence ID" value="KAF7491015.1"/>
    <property type="molecule type" value="Genomic_DNA"/>
</dbReference>
<dbReference type="GO" id="GO:0097361">
    <property type="term" value="C:cytosolic [4Fe-4S] assembly targeting complex"/>
    <property type="evidence" value="ECO:0007669"/>
    <property type="project" value="UniProtKB-UniRule"/>
</dbReference>
<proteinExistence type="inferred from homology"/>
<dbReference type="OrthoDB" id="342900at2759"/>
<dbReference type="GO" id="GO:0005819">
    <property type="term" value="C:spindle"/>
    <property type="evidence" value="ECO:0007669"/>
    <property type="project" value="UniProtKB-SubCell"/>
</dbReference>
<dbReference type="InterPro" id="IPR011989">
    <property type="entry name" value="ARM-like"/>
</dbReference>
<evidence type="ECO:0000259" key="2">
    <source>
        <dbReference type="Pfam" id="PF14500"/>
    </source>
</evidence>
<evidence type="ECO:0000313" key="5">
    <source>
        <dbReference type="Proteomes" id="UP000070412"/>
    </source>
</evidence>
<dbReference type="Gene3D" id="1.25.10.10">
    <property type="entry name" value="Leucine-rich Repeat Variant"/>
    <property type="match status" value="1"/>
</dbReference>
<reference evidence="3" key="2">
    <citation type="submission" date="2020-01" db="EMBL/GenBank/DDBJ databases">
        <authorList>
            <person name="Korhonen P.K.K."/>
            <person name="Guangxu M.G."/>
            <person name="Wang T.W."/>
            <person name="Stroehlein A.J.S."/>
            <person name="Young N.D."/>
            <person name="Ang C.-S.A."/>
            <person name="Fernando D.W.F."/>
            <person name="Lu H.L."/>
            <person name="Taylor S.T."/>
            <person name="Ehtesham M.E.M."/>
            <person name="Najaraj S.H.N."/>
            <person name="Harsha G.H.G."/>
            <person name="Madugundu A.M."/>
            <person name="Renuse S.R."/>
            <person name="Holt D.H."/>
            <person name="Pandey A.P."/>
            <person name="Papenfuss A.P."/>
            <person name="Gasser R.B.G."/>
            <person name="Fischer K.F."/>
        </authorList>
    </citation>
    <scope>NUCLEOTIDE SEQUENCE</scope>
    <source>
        <strain evidence="3">SSS_KF_BRIS2020</strain>
    </source>
</reference>
<keyword evidence="1" id="KW-0963">Cytoplasm</keyword>
<keyword evidence="1" id="KW-0206">Cytoskeleton</keyword>
<protein>
    <recommendedName>
        <fullName evidence="1">MMS19 nucleotide excision repair protein</fullName>
    </recommendedName>
</protein>
<keyword evidence="1" id="KW-0234">DNA repair</keyword>
<dbReference type="GO" id="GO:0005634">
    <property type="term" value="C:nucleus"/>
    <property type="evidence" value="ECO:0007669"/>
    <property type="project" value="UniProtKB-SubCell"/>
</dbReference>
<feature type="domain" description="MMS19 N-terminal" evidence="2">
    <location>
        <begin position="48"/>
        <end position="307"/>
    </location>
</feature>
<name>A0A834R7C8_SARSC</name>
<dbReference type="Pfam" id="PF14500">
    <property type="entry name" value="MMS19_N"/>
    <property type="match status" value="1"/>
</dbReference>
<sequence length="1025" mass="119737">MISPVSIAKMSEPFNDTMVINLEVEDENQLNLLVKEINSKNNSISLIVVKLKDLLVNSDKVYRAKGMKSFSSILQKLDDSICTREEIKSILEYYLARFGDDIHVLDQCLQGLAALIRYDNFDFEMATTLFFAIQNDLPTQMFRSESRLIIYQIINQIYLRFKPDFENLGANFVFGILRIVDSEVIPDCLKIVFKLLKELSLIPNYDEFYEDIFDLMACYFPIICDEKPTDEFFAIKQELNRLLMDAMLSNLSYSKFLLQLALDKLDSSYKESKIASYHLILEAFDRYRLEQVKDFLNDLWISIRIDTLKPNVNIENDPLAKNALKTLTKLVDIIHDDAEVMDKLQEKIWTDLAITFRSHELQLSLSSIQILIAMSSKHLNIYELNYHRLRPILFENFLSTTDLYAKAMSLETFLKLIEYGSKIDDFKIPTKEAMLQIGLIIDEITTNRSNDLVRLSLMILNSYVEITSFSTESNFILVIITFGIESIKQTNYDENLSEICVKLISNLLSKYPNSIENFFFQYLINELEIIELYDRKSNSFFQKIIRSLCVGLGKNLDDQQTDLKILDYLMGKLSMSKFDLTTEKNCDIFLNEIFLTFRDFVLILSFKKEFLRNFQSHCIDKLFKFMMHISNIVEKKISSVSSRSLIYQFAQLLGDFLEKTTERIETTDLSQSMVERINGIFLSESNTKLLSGSDQSIDFNKFQLEFILHCLYVSLRFLRKLYGIETLQKIWSKLESLKIWTIEDELLQKIAFMIKAQIVSNLITDEKFVNDSAEMLESIIERSKVHIDSSECNKREQKFALGCLVWISKPLFLTDNIRFDSILETILDYNSNLFTRDSSLINVLYSLEDYWQTFPSNDCFHQAERFSNKLQDIIEMRFEQTKSHHYLVHLMSHLRFCSDVKILNSIKYLRYLIDCLESKNNEDQEELNSIALTFLIRISETNPDIIATQSLTLLRLLINLAIGSRKLKSRMKALDCIMKLIELFGSDFSKQKKEFLRLLQPTLADRKRLVRSKAAKCHWKMSMIK</sequence>
<evidence type="ECO:0000313" key="3">
    <source>
        <dbReference type="EMBL" id="KAF7491015.1"/>
    </source>
</evidence>
<comment type="similarity">
    <text evidence="1">Belongs to the MET18/MMS19 family.</text>
</comment>
<reference evidence="4" key="3">
    <citation type="submission" date="2022-06" db="UniProtKB">
        <authorList>
            <consortium name="EnsemblMetazoa"/>
        </authorList>
    </citation>
    <scope>IDENTIFICATION</scope>
</reference>
<dbReference type="InterPro" id="IPR029240">
    <property type="entry name" value="MMS19_N"/>
</dbReference>
<comment type="function">
    <text evidence="1">Key component of the cytosolic iron-sulfur protein assembly (CIA) complex, a multiprotein complex that mediates the incorporation of iron-sulfur cluster into apoproteins specifically involved in DNA metabolism and genomic integrity. In the CIA complex, MMS19 acts as an adapter between early-acting CIA components and a subset of cellular target iron-sulfur proteins.</text>
</comment>
<dbReference type="GO" id="GO:0051604">
    <property type="term" value="P:protein maturation"/>
    <property type="evidence" value="ECO:0007669"/>
    <property type="project" value="UniProtKB-UniRule"/>
</dbReference>
<dbReference type="GO" id="GO:0016226">
    <property type="term" value="P:iron-sulfur cluster assembly"/>
    <property type="evidence" value="ECO:0007669"/>
    <property type="project" value="UniProtKB-UniRule"/>
</dbReference>
<gene>
    <name evidence="3" type="ORF">SSS_1248</name>
</gene>
<organism evidence="3">
    <name type="scientific">Sarcoptes scabiei</name>
    <name type="common">Itch mite</name>
    <name type="synonym">Acarus scabiei</name>
    <dbReference type="NCBI Taxonomy" id="52283"/>
    <lineage>
        <taxon>Eukaryota</taxon>
        <taxon>Metazoa</taxon>
        <taxon>Ecdysozoa</taxon>
        <taxon>Arthropoda</taxon>
        <taxon>Chelicerata</taxon>
        <taxon>Arachnida</taxon>
        <taxon>Acari</taxon>
        <taxon>Acariformes</taxon>
        <taxon>Sarcoptiformes</taxon>
        <taxon>Astigmata</taxon>
        <taxon>Psoroptidia</taxon>
        <taxon>Sarcoptoidea</taxon>
        <taxon>Sarcoptidae</taxon>
        <taxon>Sarcoptinae</taxon>
        <taxon>Sarcoptes</taxon>
    </lineage>
</organism>
<comment type="subunit">
    <text evidence="1">Component of the CIA complex.</text>
</comment>
<comment type="subcellular location">
    <subcellularLocation>
        <location evidence="1">Cytoplasm</location>
        <location evidence="1">Cytoskeleton</location>
        <location evidence="1">Spindle</location>
    </subcellularLocation>
    <subcellularLocation>
        <location evidence="1">Nucleus</location>
    </subcellularLocation>
</comment>
<dbReference type="InterPro" id="IPR039920">
    <property type="entry name" value="MMS19"/>
</dbReference>
<evidence type="ECO:0000256" key="1">
    <source>
        <dbReference type="RuleBase" id="RU367072"/>
    </source>
</evidence>
<reference evidence="5" key="1">
    <citation type="journal article" date="2020" name="PLoS Negl. Trop. Dis.">
        <title>High-quality nuclear genome for Sarcoptes scabiei-A critical resource for a neglected parasite.</title>
        <authorList>
            <person name="Korhonen P.K."/>
            <person name="Gasser R.B."/>
            <person name="Ma G."/>
            <person name="Wang T."/>
            <person name="Stroehlein A.J."/>
            <person name="Young N.D."/>
            <person name="Ang C.S."/>
            <person name="Fernando D.D."/>
            <person name="Lu H.C."/>
            <person name="Taylor S."/>
            <person name="Reynolds S.L."/>
            <person name="Mofiz E."/>
            <person name="Najaraj S.H."/>
            <person name="Gowda H."/>
            <person name="Madugundu A."/>
            <person name="Renuse S."/>
            <person name="Holt D."/>
            <person name="Pandey A."/>
            <person name="Papenfuss A.T."/>
            <person name="Fischer K."/>
        </authorList>
    </citation>
    <scope>NUCLEOTIDE SEQUENCE [LARGE SCALE GENOMIC DNA]</scope>
</reference>
<keyword evidence="1" id="KW-0539">Nucleus</keyword>
<accession>A0A834R7C8</accession>
<dbReference type="InterPro" id="IPR016024">
    <property type="entry name" value="ARM-type_fold"/>
</dbReference>
<dbReference type="PANTHER" id="PTHR12891:SF0">
    <property type="entry name" value="MMS19 NUCLEOTIDE EXCISION REPAIR PROTEIN HOMOLOG"/>
    <property type="match status" value="1"/>
</dbReference>
<dbReference type="PANTHER" id="PTHR12891">
    <property type="entry name" value="DNA REPAIR/TRANSCRIPTION PROTEIN MET18/MMS19"/>
    <property type="match status" value="1"/>
</dbReference>